<dbReference type="Pfam" id="PF02194">
    <property type="entry name" value="PXA"/>
    <property type="match status" value="1"/>
</dbReference>
<dbReference type="OMA" id="EPGRNKF"/>
<dbReference type="OrthoDB" id="5772781at2759"/>
<dbReference type="EMBL" id="RCHS01001261">
    <property type="protein sequence ID" value="RMX54439.1"/>
    <property type="molecule type" value="Genomic_DNA"/>
</dbReference>
<feature type="compositionally biased region" description="Basic and acidic residues" evidence="2">
    <location>
        <begin position="395"/>
        <end position="407"/>
    </location>
</feature>
<dbReference type="PROSITE" id="PS51207">
    <property type="entry name" value="PXA"/>
    <property type="match status" value="1"/>
</dbReference>
<reference evidence="5 6" key="1">
    <citation type="journal article" date="2018" name="Sci. Rep.">
        <title>Comparative analysis of the Pocillopora damicornis genome highlights role of immune system in coral evolution.</title>
        <authorList>
            <person name="Cunning R."/>
            <person name="Bay R.A."/>
            <person name="Gillette P."/>
            <person name="Baker A.C."/>
            <person name="Traylor-Knowles N."/>
        </authorList>
    </citation>
    <scope>NUCLEOTIDE SEQUENCE [LARGE SCALE GENOMIC DNA]</scope>
    <source>
        <strain evidence="5">RSMAS</strain>
        <tissue evidence="5">Whole animal</tissue>
    </source>
</reference>
<name>A0A3M6ULI4_POCDA</name>
<protein>
    <recommendedName>
        <fullName evidence="7">Sorting nexin-19</fullName>
    </recommendedName>
</protein>
<dbReference type="PANTHER" id="PTHR22775:SF3">
    <property type="entry name" value="SORTING NEXIN-13"/>
    <property type="match status" value="1"/>
</dbReference>
<dbReference type="InterPro" id="IPR013937">
    <property type="entry name" value="Sorting_nexin_C"/>
</dbReference>
<feature type="region of interest" description="Disordered" evidence="2">
    <location>
        <begin position="1120"/>
        <end position="1140"/>
    </location>
</feature>
<evidence type="ECO:0000259" key="3">
    <source>
        <dbReference type="PROSITE" id="PS50195"/>
    </source>
</evidence>
<dbReference type="InterPro" id="IPR003114">
    <property type="entry name" value="Phox_assoc"/>
</dbReference>
<feature type="compositionally biased region" description="Low complexity" evidence="2">
    <location>
        <begin position="742"/>
        <end position="762"/>
    </location>
</feature>
<dbReference type="PROSITE" id="PS50195">
    <property type="entry name" value="PX"/>
    <property type="match status" value="1"/>
</dbReference>
<feature type="compositionally biased region" description="Polar residues" evidence="2">
    <location>
        <begin position="640"/>
        <end position="651"/>
    </location>
</feature>
<dbReference type="STRING" id="46731.A0A3M6ULI4"/>
<sequence length="1510" mass="169796">MGQFVVFVVLIGVFFAGLSFKSLCLYFIVTGVSFGLTYLFVANKWELDGLFEELFKILELFGFGAPHRLENRIPYSSAFTDDNFYHLDEIPKPLEECFKTLIENIIRDFIRSWYKDVGEGEDFIFETRESLEMLCMEGYRRATQIDSHYLVEQALVVFHEHLQRFNKATAVVKAKDPKLRLNISSSQLLCQTYESQLTSTPPSLLSPSAELSYLRNVIDSLLAAMSPKETYSCDTGRFILREILTVQVMLPLVRLMTDPDWISQAVIDILSDDNDVQVKEVSKSSVEGSHPIVESCDEPRNAVKSQFTKKIHTAPVTESIPPDHDQEKSKEEGVKNIPRKESKESIDDPGERIEITFPGSEENPDFKWSVSSQRQPPVGESQHDNSESFLVISVEENKEELSRREEQSPNEGNWSTEVAPPSSVENLTSFSLSSSWGICPSSRDRSFNTGSFEDMKANLSKVESNDVGGRLGGLGSNLKQLTCCHKFEESVNQAANHHKSKQKGSNVEDEPSPRVRTRSLSLPGCDELFENRPNGELIRSVSVPSRLEIADFNDFEEFFTSTSPRRFNNPQLYGRSFCSSSDSFKSMSSEEEPLDGYIERGEEAFEHCEDVRYSMGSHWGGARQRITKQASFEESHEKQSSNSSPGALTSSKDILLPTNYERLRSTKRALQSQKEISELADIKESSLEDAGKDHSDSGAVPQQKPLRFGFGANNTESSFGDVFLTAGKKLVNIMKFDSLSSSSAKSTETSSLSGSESLDYTSGNQSKVTTKKESLGDGRTTYSSFSGRRLSRSDAVIQESVDSGGEAYFGTPREDHVQEIKDMKRKGETVDGSDVGVVKRMHPSQLITIPSTIVALETTWEPGRNKYTLYKIEYDIRIWNDVYKAAIKEANNAAKKERTKRKLYAGADNPPEDVEISMDMIKRNVPLKRVINRRYREFMELHNRLTGGKLSGYMKDILKPNRKYNLPFGRLDPHVVEGRRELLQHYLWSLIFKPALCSSEELKQFLGVTGGEQISFIKPSVAQIVSQSVHVPRVDKMLSRQVTKVIDSIKTAFDSVEEEEKVSEECATTTTTSEDVVIPWKLTCYHNGASGKSGIGFDQESNSTESYYLAFLAYHEEFTPPTPPSPIQSHSEEKYKNSDEQDGFHLWKEKLDKNVADSDSEEEASLWDACQSLGLRTAGDGSDNPDDPIPAPAGQVLSFQRVRSGAIFKKYLPNNSLAPESLAANQPAPRSKSMEEIASVPSTSKFQFKPQKILEVAKRIGQGNRSESLENLDTLSTSKKPGTFKKSLKENSVPILGANPKKRKFASSTELLLHPEEPCIVSRMDQPSNPESGSRMDRSSAGSDLQCPLSETILALLCELLKERRSWLTIDRVQQAFMAIFGGLFEWQIQSGVDDITTDDSWALYLNKLIEALWPGGKLREEFETPKSELEKSRTRKEAAYALMNAFPGFIMLLIGPRVYHQTAVNIIDSMQYPQINKILVYTMLELLFSEFVPEIQDSLQFYRRVTREK</sequence>
<feature type="region of interest" description="Disordered" evidence="2">
    <location>
        <begin position="494"/>
        <end position="518"/>
    </location>
</feature>
<comment type="caution">
    <text evidence="5">The sequence shown here is derived from an EMBL/GenBank/DDBJ whole genome shotgun (WGS) entry which is preliminary data.</text>
</comment>
<evidence type="ECO:0000256" key="2">
    <source>
        <dbReference type="SAM" id="MobiDB-lite"/>
    </source>
</evidence>
<gene>
    <name evidence="5" type="ORF">pdam_00018357</name>
</gene>
<evidence type="ECO:0000313" key="6">
    <source>
        <dbReference type="Proteomes" id="UP000275408"/>
    </source>
</evidence>
<feature type="compositionally biased region" description="Basic and acidic residues" evidence="2">
    <location>
        <begin position="1130"/>
        <end position="1140"/>
    </location>
</feature>
<dbReference type="Proteomes" id="UP000275408">
    <property type="component" value="Unassembled WGS sequence"/>
</dbReference>
<dbReference type="SMART" id="SM00312">
    <property type="entry name" value="PX"/>
    <property type="match status" value="1"/>
</dbReference>
<dbReference type="GO" id="GO:0005769">
    <property type="term" value="C:early endosome"/>
    <property type="evidence" value="ECO:0007669"/>
    <property type="project" value="TreeGrafter"/>
</dbReference>
<evidence type="ECO:0008006" key="7">
    <source>
        <dbReference type="Google" id="ProtNLM"/>
    </source>
</evidence>
<feature type="region of interest" description="Disordered" evidence="2">
    <location>
        <begin position="685"/>
        <end position="709"/>
    </location>
</feature>
<accession>A0A3M6ULI4</accession>
<evidence type="ECO:0000313" key="5">
    <source>
        <dbReference type="EMBL" id="RMX54439.1"/>
    </source>
</evidence>
<keyword evidence="6" id="KW-1185">Reference proteome</keyword>
<feature type="domain" description="PXA" evidence="4">
    <location>
        <begin position="91"/>
        <end position="274"/>
    </location>
</feature>
<proteinExistence type="inferred from homology"/>
<dbReference type="InterPro" id="IPR036871">
    <property type="entry name" value="PX_dom_sf"/>
</dbReference>
<dbReference type="InterPro" id="IPR001683">
    <property type="entry name" value="PX_dom"/>
</dbReference>
<feature type="compositionally biased region" description="Basic and acidic residues" evidence="2">
    <location>
        <begin position="685"/>
        <end position="696"/>
    </location>
</feature>
<feature type="domain" description="PX" evidence="3">
    <location>
        <begin position="848"/>
        <end position="1013"/>
    </location>
</feature>
<dbReference type="SUPFAM" id="SSF64268">
    <property type="entry name" value="PX domain"/>
    <property type="match status" value="1"/>
</dbReference>
<feature type="region of interest" description="Disordered" evidence="2">
    <location>
        <begin position="1321"/>
        <end position="1343"/>
    </location>
</feature>
<comment type="similarity">
    <text evidence="1">Belongs to the sorting nexin family.</text>
</comment>
<evidence type="ECO:0000256" key="1">
    <source>
        <dbReference type="ARBA" id="ARBA00010883"/>
    </source>
</evidence>
<dbReference type="PANTHER" id="PTHR22775">
    <property type="entry name" value="SORTING NEXIN"/>
    <property type="match status" value="1"/>
</dbReference>
<dbReference type="GO" id="GO:0035091">
    <property type="term" value="F:phosphatidylinositol binding"/>
    <property type="evidence" value="ECO:0007669"/>
    <property type="project" value="InterPro"/>
</dbReference>
<organism evidence="5 6">
    <name type="scientific">Pocillopora damicornis</name>
    <name type="common">Cauliflower coral</name>
    <name type="synonym">Millepora damicornis</name>
    <dbReference type="NCBI Taxonomy" id="46731"/>
    <lineage>
        <taxon>Eukaryota</taxon>
        <taxon>Metazoa</taxon>
        <taxon>Cnidaria</taxon>
        <taxon>Anthozoa</taxon>
        <taxon>Hexacorallia</taxon>
        <taxon>Scleractinia</taxon>
        <taxon>Astrocoeniina</taxon>
        <taxon>Pocilloporidae</taxon>
        <taxon>Pocillopora</taxon>
    </lineage>
</organism>
<dbReference type="SMART" id="SM00313">
    <property type="entry name" value="PXA"/>
    <property type="match status" value="1"/>
</dbReference>
<dbReference type="Pfam" id="PF08628">
    <property type="entry name" value="Nexin_C"/>
    <property type="match status" value="1"/>
</dbReference>
<feature type="region of interest" description="Disordered" evidence="2">
    <location>
        <begin position="308"/>
        <end position="425"/>
    </location>
</feature>
<dbReference type="Pfam" id="PF00787">
    <property type="entry name" value="PX"/>
    <property type="match status" value="1"/>
</dbReference>
<dbReference type="Gene3D" id="3.30.1520.10">
    <property type="entry name" value="Phox-like domain"/>
    <property type="match status" value="1"/>
</dbReference>
<feature type="region of interest" description="Disordered" evidence="2">
    <location>
        <begin position="742"/>
        <end position="786"/>
    </location>
</feature>
<feature type="compositionally biased region" description="Basic and acidic residues" evidence="2">
    <location>
        <begin position="321"/>
        <end position="354"/>
    </location>
</feature>
<evidence type="ECO:0000259" key="4">
    <source>
        <dbReference type="PROSITE" id="PS51207"/>
    </source>
</evidence>
<feature type="region of interest" description="Disordered" evidence="2">
    <location>
        <begin position="628"/>
        <end position="651"/>
    </location>
</feature>